<keyword evidence="1" id="KW-0472">Membrane</keyword>
<proteinExistence type="predicted"/>
<sequence>MKAVLQQKWALLADKVNARNTRERALIAVSCWAIIYLVWDFAFFQPLNKQKEALQQRFDATNQTLVQLDAQQQVFVRALSSDPNAGRRREIVALKESFTVLDNEINRLSDGLIPAPKLPQLLHDVLRANNNLKLVSMRTQPAELLRLPYHKQHAETLPEEDSEEFLAALARTEPKIFKHAVKLALEGSYFDVMQYLDAVEKLEWKVYWDVLDYKVENYPAARVELNVYTLSTEKGVFGA</sequence>
<comment type="caution">
    <text evidence="2">The sequence shown here is derived from an EMBL/GenBank/DDBJ whole genome shotgun (WGS) entry which is preliminary data.</text>
</comment>
<evidence type="ECO:0000256" key="1">
    <source>
        <dbReference type="SAM" id="Phobius"/>
    </source>
</evidence>
<feature type="transmembrane region" description="Helical" evidence="1">
    <location>
        <begin position="25"/>
        <end position="44"/>
    </location>
</feature>
<accession>A0AAW7X8Y9</accession>
<name>A0AAW7X8Y9_9GAMM</name>
<protein>
    <recommendedName>
        <fullName evidence="4">MSHA biogenesis protein MshJ</fullName>
    </recommendedName>
</protein>
<evidence type="ECO:0000313" key="2">
    <source>
        <dbReference type="EMBL" id="MDO6422839.1"/>
    </source>
</evidence>
<organism evidence="2 3">
    <name type="scientific">Saccharophagus degradans</name>
    <dbReference type="NCBI Taxonomy" id="86304"/>
    <lineage>
        <taxon>Bacteria</taxon>
        <taxon>Pseudomonadati</taxon>
        <taxon>Pseudomonadota</taxon>
        <taxon>Gammaproteobacteria</taxon>
        <taxon>Cellvibrionales</taxon>
        <taxon>Cellvibrionaceae</taxon>
        <taxon>Saccharophagus</taxon>
    </lineage>
</organism>
<dbReference type="AlphaFoldDB" id="A0AAW7X8Y9"/>
<dbReference type="RefSeq" id="WP_303492725.1">
    <property type="nucleotide sequence ID" value="NZ_JAUOPB010000007.1"/>
</dbReference>
<keyword evidence="1" id="KW-1133">Transmembrane helix</keyword>
<gene>
    <name evidence="2" type="ORF">Q4521_10165</name>
</gene>
<evidence type="ECO:0008006" key="4">
    <source>
        <dbReference type="Google" id="ProtNLM"/>
    </source>
</evidence>
<dbReference type="Proteomes" id="UP001169760">
    <property type="component" value="Unassembled WGS sequence"/>
</dbReference>
<reference evidence="2" key="1">
    <citation type="submission" date="2023-07" db="EMBL/GenBank/DDBJ databases">
        <title>Genome content predicts the carbon catabolic preferences of heterotrophic bacteria.</title>
        <authorList>
            <person name="Gralka M."/>
        </authorList>
    </citation>
    <scope>NUCLEOTIDE SEQUENCE</scope>
    <source>
        <strain evidence="2">I3M17_2</strain>
    </source>
</reference>
<keyword evidence="1" id="KW-0812">Transmembrane</keyword>
<dbReference type="EMBL" id="JAUOPB010000007">
    <property type="protein sequence ID" value="MDO6422839.1"/>
    <property type="molecule type" value="Genomic_DNA"/>
</dbReference>
<evidence type="ECO:0000313" key="3">
    <source>
        <dbReference type="Proteomes" id="UP001169760"/>
    </source>
</evidence>